<protein>
    <submittedName>
        <fullName evidence="1">Transposase</fullName>
    </submittedName>
</protein>
<keyword evidence="2" id="KW-1185">Reference proteome</keyword>
<dbReference type="Proteomes" id="UP000536604">
    <property type="component" value="Unassembled WGS sequence"/>
</dbReference>
<comment type="caution">
    <text evidence="1">The sequence shown here is derived from an EMBL/GenBank/DDBJ whole genome shotgun (WGS) entry which is preliminary data.</text>
</comment>
<evidence type="ECO:0000313" key="1">
    <source>
        <dbReference type="EMBL" id="MBB6119486.1"/>
    </source>
</evidence>
<dbReference type="AlphaFoldDB" id="A0A841IQE7"/>
<evidence type="ECO:0000313" key="2">
    <source>
        <dbReference type="Proteomes" id="UP000536604"/>
    </source>
</evidence>
<proteinExistence type="predicted"/>
<name>A0A841IQE7_9ACTN</name>
<dbReference type="RefSeq" id="WP_281388723.1">
    <property type="nucleotide sequence ID" value="NZ_JACHJO010000004.1"/>
</dbReference>
<reference evidence="1 2" key="1">
    <citation type="submission" date="2020-08" db="EMBL/GenBank/DDBJ databases">
        <title>Genomic Encyclopedia of Type Strains, Phase III (KMG-III): the genomes of soil and plant-associated and newly described type strains.</title>
        <authorList>
            <person name="Whitman W."/>
        </authorList>
    </citation>
    <scope>NUCLEOTIDE SEQUENCE [LARGE SCALE GENOMIC DNA]</scope>
    <source>
        <strain evidence="1 2">CECT 8712</strain>
    </source>
</reference>
<sequence length="44" mass="5171">MVLVWDNHSWPTAARIRQELADRPWVSVVFPPRYAPQLKPVETL</sequence>
<gene>
    <name evidence="1" type="ORF">FHS13_001435</name>
</gene>
<accession>A0A841IQE7</accession>
<dbReference type="EMBL" id="JACHJO010000004">
    <property type="protein sequence ID" value="MBB6119486.1"/>
    <property type="molecule type" value="Genomic_DNA"/>
</dbReference>
<organism evidence="1 2">
    <name type="scientific">Nocardiopsis algeriensis</name>
    <dbReference type="NCBI Taxonomy" id="1478215"/>
    <lineage>
        <taxon>Bacteria</taxon>
        <taxon>Bacillati</taxon>
        <taxon>Actinomycetota</taxon>
        <taxon>Actinomycetes</taxon>
        <taxon>Streptosporangiales</taxon>
        <taxon>Nocardiopsidaceae</taxon>
        <taxon>Nocardiopsis</taxon>
    </lineage>
</organism>